<evidence type="ECO:0000256" key="1">
    <source>
        <dbReference type="ARBA" id="ARBA00004229"/>
    </source>
</evidence>
<dbReference type="PANTHER" id="PTHR21087">
    <property type="entry name" value="SHIKIMATE KINASE"/>
    <property type="match status" value="1"/>
</dbReference>
<evidence type="ECO:0000313" key="4">
    <source>
        <dbReference type="Proteomes" id="UP001345219"/>
    </source>
</evidence>
<comment type="caution">
    <text evidence="3">The sequence shown here is derived from an EMBL/GenBank/DDBJ whole genome shotgun (WGS) entry which is preliminary data.</text>
</comment>
<gene>
    <name evidence="3" type="ORF">SAY87_007250</name>
</gene>
<dbReference type="InterPro" id="IPR031322">
    <property type="entry name" value="Shikimate/glucono_kinase"/>
</dbReference>
<comment type="similarity">
    <text evidence="2">Belongs to the shikimate kinase family.</text>
</comment>
<proteinExistence type="inferred from homology"/>
<comment type="subcellular location">
    <subcellularLocation>
        <location evidence="1">Plastid</location>
        <location evidence="1">Chloroplast</location>
    </subcellularLocation>
</comment>
<sequence>MEITAIQLSSASSTILNSSRRFHRSPCIPPSESNLRFGGFNGRLHSSCCRMPPSRTPSSRKSLIVNCTLFDETTLSSPTKVAAKEPTLALKKKAMDVAPDLRGTSIFLIGMKSSMKTRLAEVLAELLRYYYFDSDALVEEAAGGEASAKVLQETDEQGFRDSETEVLKQLSSMGRLVVCAGDGAVQSSTNLGLIRHGISIWIDLPIDIIASEGVKDSAASEESLSEELTQLAALYEKLKGGYATADVTVSLQRIASLCGYDDFDAVTVEDVAMEVLKEIEKLTRVKKMMEEAGRPF</sequence>
<accession>A0AAN7JXL4</accession>
<evidence type="ECO:0008006" key="5">
    <source>
        <dbReference type="Google" id="ProtNLM"/>
    </source>
</evidence>
<name>A0AAN7JXL4_9MYRT</name>
<dbReference type="HAMAP" id="MF_00109">
    <property type="entry name" value="Shikimate_kinase"/>
    <property type="match status" value="1"/>
</dbReference>
<evidence type="ECO:0000256" key="2">
    <source>
        <dbReference type="ARBA" id="ARBA00006997"/>
    </source>
</evidence>
<protein>
    <recommendedName>
        <fullName evidence="5">Inactive shikimate kinase like 1, chloroplastic</fullName>
    </recommendedName>
</protein>
<dbReference type="PRINTS" id="PR01100">
    <property type="entry name" value="SHIKIMTKNASE"/>
</dbReference>
<dbReference type="InterPro" id="IPR027417">
    <property type="entry name" value="P-loop_NTPase"/>
</dbReference>
<dbReference type="GO" id="GO:0005829">
    <property type="term" value="C:cytosol"/>
    <property type="evidence" value="ECO:0007669"/>
    <property type="project" value="TreeGrafter"/>
</dbReference>
<dbReference type="AlphaFoldDB" id="A0AAN7JXL4"/>
<reference evidence="3 4" key="1">
    <citation type="journal article" date="2023" name="Hortic Res">
        <title>Pangenome of water caltrop reveals structural variations and asymmetric subgenome divergence after allopolyploidization.</title>
        <authorList>
            <person name="Zhang X."/>
            <person name="Chen Y."/>
            <person name="Wang L."/>
            <person name="Yuan Y."/>
            <person name="Fang M."/>
            <person name="Shi L."/>
            <person name="Lu R."/>
            <person name="Comes H.P."/>
            <person name="Ma Y."/>
            <person name="Chen Y."/>
            <person name="Huang G."/>
            <person name="Zhou Y."/>
            <person name="Zheng Z."/>
            <person name="Qiu Y."/>
        </authorList>
    </citation>
    <scope>NUCLEOTIDE SEQUENCE [LARGE SCALE GENOMIC DNA]</scope>
    <source>
        <tissue evidence="3">Roots</tissue>
    </source>
</reference>
<dbReference type="Proteomes" id="UP001345219">
    <property type="component" value="Chromosome 6"/>
</dbReference>
<evidence type="ECO:0000313" key="3">
    <source>
        <dbReference type="EMBL" id="KAK4757123.1"/>
    </source>
</evidence>
<keyword evidence="4" id="KW-1185">Reference proteome</keyword>
<dbReference type="SUPFAM" id="SSF52540">
    <property type="entry name" value="P-loop containing nucleoside triphosphate hydrolases"/>
    <property type="match status" value="1"/>
</dbReference>
<dbReference type="InterPro" id="IPR000623">
    <property type="entry name" value="Shikimate_kinase/TSH1"/>
</dbReference>
<dbReference type="Pfam" id="PF01202">
    <property type="entry name" value="SKI"/>
    <property type="match status" value="1"/>
</dbReference>
<dbReference type="PANTHER" id="PTHR21087:SF4">
    <property type="entry name" value="INACTIVE SHIKIMATE KINASE LIKE 1, CHLOROPLASTIC-RELATED"/>
    <property type="match status" value="1"/>
</dbReference>
<dbReference type="FunFam" id="3.40.50.300:FF:001033">
    <property type="entry name" value="Shikimate kinase 2, chloroplastic"/>
    <property type="match status" value="1"/>
</dbReference>
<dbReference type="GO" id="GO:0009507">
    <property type="term" value="C:chloroplast"/>
    <property type="evidence" value="ECO:0007669"/>
    <property type="project" value="UniProtKB-SubCell"/>
</dbReference>
<organism evidence="3 4">
    <name type="scientific">Trapa incisa</name>
    <dbReference type="NCBI Taxonomy" id="236973"/>
    <lineage>
        <taxon>Eukaryota</taxon>
        <taxon>Viridiplantae</taxon>
        <taxon>Streptophyta</taxon>
        <taxon>Embryophyta</taxon>
        <taxon>Tracheophyta</taxon>
        <taxon>Spermatophyta</taxon>
        <taxon>Magnoliopsida</taxon>
        <taxon>eudicotyledons</taxon>
        <taxon>Gunneridae</taxon>
        <taxon>Pentapetalae</taxon>
        <taxon>rosids</taxon>
        <taxon>malvids</taxon>
        <taxon>Myrtales</taxon>
        <taxon>Lythraceae</taxon>
        <taxon>Trapa</taxon>
    </lineage>
</organism>
<dbReference type="Gene3D" id="3.40.50.300">
    <property type="entry name" value="P-loop containing nucleotide triphosphate hydrolases"/>
    <property type="match status" value="1"/>
</dbReference>
<dbReference type="EMBL" id="JAXIOK010000013">
    <property type="protein sequence ID" value="KAK4757123.1"/>
    <property type="molecule type" value="Genomic_DNA"/>
</dbReference>